<dbReference type="EMBL" id="JACHMG010000001">
    <property type="protein sequence ID" value="MBB4683578.1"/>
    <property type="molecule type" value="Genomic_DNA"/>
</dbReference>
<feature type="transmembrane region" description="Helical" evidence="1">
    <location>
        <begin position="132"/>
        <end position="154"/>
    </location>
</feature>
<feature type="transmembrane region" description="Helical" evidence="1">
    <location>
        <begin position="106"/>
        <end position="125"/>
    </location>
</feature>
<dbReference type="AlphaFoldDB" id="A0A840IQX7"/>
<accession>A0A840IQX7</accession>
<dbReference type="InterPro" id="IPR006311">
    <property type="entry name" value="TAT_signal"/>
</dbReference>
<dbReference type="Proteomes" id="UP000581769">
    <property type="component" value="Unassembled WGS sequence"/>
</dbReference>
<name>A0A840IQX7_9PSEU</name>
<dbReference type="RefSeq" id="WP_184778156.1">
    <property type="nucleotide sequence ID" value="NZ_JACHMG010000001.1"/>
</dbReference>
<comment type="caution">
    <text evidence="2">The sequence shown here is derived from an EMBL/GenBank/DDBJ whole genome shotgun (WGS) entry which is preliminary data.</text>
</comment>
<gene>
    <name evidence="2" type="ORF">BJY18_001063</name>
</gene>
<keyword evidence="1" id="KW-1133">Transmembrane helix</keyword>
<feature type="transmembrane region" description="Helical" evidence="1">
    <location>
        <begin position="23"/>
        <end position="42"/>
    </location>
</feature>
<dbReference type="PROSITE" id="PS51318">
    <property type="entry name" value="TAT"/>
    <property type="match status" value="1"/>
</dbReference>
<reference evidence="2 3" key="1">
    <citation type="submission" date="2020-08" db="EMBL/GenBank/DDBJ databases">
        <title>Sequencing the genomes of 1000 actinobacteria strains.</title>
        <authorList>
            <person name="Klenk H.-P."/>
        </authorList>
    </citation>
    <scope>NUCLEOTIDE SEQUENCE [LARGE SCALE GENOMIC DNA]</scope>
    <source>
        <strain evidence="2 3">DSM 45859</strain>
    </source>
</reference>
<feature type="transmembrane region" description="Helical" evidence="1">
    <location>
        <begin position="48"/>
        <end position="69"/>
    </location>
</feature>
<evidence type="ECO:0000313" key="2">
    <source>
        <dbReference type="EMBL" id="MBB4683578.1"/>
    </source>
</evidence>
<sequence>MTAAEESSTQPDTAARRAVVTKAIVAAAAGLLLGGLTSYAQAVMPHVLASLANSASGWTLVTVLVVWLLREKTAPSAVFGLVVFVALVLGYAAAASLRGFFYDPVMFGVIAVVAGPFVGAATSWLRRRCWRAALGSALLAGIALGECLYGMTVVADTTSWVYWTLIGVAGVVLLAVVLARRAGDALCAVTGVAATVVVACVFFLSYRML</sequence>
<proteinExistence type="predicted"/>
<dbReference type="Pfam" id="PF20128">
    <property type="entry name" value="DUF6518"/>
    <property type="match status" value="1"/>
</dbReference>
<evidence type="ECO:0000256" key="1">
    <source>
        <dbReference type="SAM" id="Phobius"/>
    </source>
</evidence>
<feature type="transmembrane region" description="Helical" evidence="1">
    <location>
        <begin position="160"/>
        <end position="179"/>
    </location>
</feature>
<evidence type="ECO:0000313" key="3">
    <source>
        <dbReference type="Proteomes" id="UP000581769"/>
    </source>
</evidence>
<dbReference type="InterPro" id="IPR045393">
    <property type="entry name" value="DUF6518"/>
</dbReference>
<organism evidence="2 3">
    <name type="scientific">Amycolatopsis jiangsuensis</name>
    <dbReference type="NCBI Taxonomy" id="1181879"/>
    <lineage>
        <taxon>Bacteria</taxon>
        <taxon>Bacillati</taxon>
        <taxon>Actinomycetota</taxon>
        <taxon>Actinomycetes</taxon>
        <taxon>Pseudonocardiales</taxon>
        <taxon>Pseudonocardiaceae</taxon>
        <taxon>Amycolatopsis</taxon>
    </lineage>
</organism>
<keyword evidence="1" id="KW-0472">Membrane</keyword>
<keyword evidence="3" id="KW-1185">Reference proteome</keyword>
<keyword evidence="1" id="KW-0812">Transmembrane</keyword>
<feature type="transmembrane region" description="Helical" evidence="1">
    <location>
        <begin position="76"/>
        <end position="94"/>
    </location>
</feature>
<feature type="transmembrane region" description="Helical" evidence="1">
    <location>
        <begin position="186"/>
        <end position="206"/>
    </location>
</feature>
<protein>
    <submittedName>
        <fullName evidence="2">Uncharacterized protein</fullName>
    </submittedName>
</protein>